<organism evidence="1 2">
    <name type="scientific">Persea americana</name>
    <name type="common">Avocado</name>
    <dbReference type="NCBI Taxonomy" id="3435"/>
    <lineage>
        <taxon>Eukaryota</taxon>
        <taxon>Viridiplantae</taxon>
        <taxon>Streptophyta</taxon>
        <taxon>Embryophyta</taxon>
        <taxon>Tracheophyta</taxon>
        <taxon>Spermatophyta</taxon>
        <taxon>Magnoliopsida</taxon>
        <taxon>Magnoliidae</taxon>
        <taxon>Laurales</taxon>
        <taxon>Lauraceae</taxon>
        <taxon>Persea</taxon>
    </lineage>
</organism>
<dbReference type="Proteomes" id="UP001234297">
    <property type="component" value="Chromosome 9"/>
</dbReference>
<dbReference type="EMBL" id="CM056817">
    <property type="protein sequence ID" value="KAJ8620603.1"/>
    <property type="molecule type" value="Genomic_DNA"/>
</dbReference>
<gene>
    <name evidence="1" type="ORF">MRB53_029132</name>
</gene>
<sequence>MCSLDSFTAHEDAKDAWDFLVDLAEKTREWESTQENERSHGGKGFYVEGLVAKEAHLDSLIKRLEVLVTKEPDPVHQVSQVPMCNWCQSPGHVMEECPNTSGGNNHENVSALSLNNPYSNTYNPGWRNHPNFSWTQGNRAGPSNFQSPGLPSPQRPNFAPRPNFATQANFGPQVPQVPQVPHIPQVPSFLPHQNYARPPALASYQLPPGFTNTGEAARISELEKSMALLMSSHNTVERQLSQIVTLLHEKEKGTLPSQPETNPRHQAHIQQGTPPLLNQIPNPQRPGPSGDCHMISALRSGREYQQASVPHSSPVDPPVAPIPVQASSAPPPLEQNFKQDGREEFQVHTQWSHHESDHQCGPWKNNGSEMKPNASSYATRRREFDP</sequence>
<reference evidence="1 2" key="1">
    <citation type="journal article" date="2022" name="Hortic Res">
        <title>A haplotype resolved chromosomal level avocado genome allows analysis of novel avocado genes.</title>
        <authorList>
            <person name="Nath O."/>
            <person name="Fletcher S.J."/>
            <person name="Hayward A."/>
            <person name="Shaw L.M."/>
            <person name="Masouleh A.K."/>
            <person name="Furtado A."/>
            <person name="Henry R.J."/>
            <person name="Mitter N."/>
        </authorList>
    </citation>
    <scope>NUCLEOTIDE SEQUENCE [LARGE SCALE GENOMIC DNA]</scope>
    <source>
        <strain evidence="2">cv. Hass</strain>
    </source>
</reference>
<proteinExistence type="predicted"/>
<comment type="caution">
    <text evidence="1">The sequence shown here is derived from an EMBL/GenBank/DDBJ whole genome shotgun (WGS) entry which is preliminary data.</text>
</comment>
<evidence type="ECO:0000313" key="2">
    <source>
        <dbReference type="Proteomes" id="UP001234297"/>
    </source>
</evidence>
<protein>
    <submittedName>
        <fullName evidence="1">Uncharacterized protein</fullName>
    </submittedName>
</protein>
<name>A0ACC2KHN7_PERAE</name>
<keyword evidence="2" id="KW-1185">Reference proteome</keyword>
<accession>A0ACC2KHN7</accession>
<evidence type="ECO:0000313" key="1">
    <source>
        <dbReference type="EMBL" id="KAJ8620603.1"/>
    </source>
</evidence>